<dbReference type="SUPFAM" id="SSF102405">
    <property type="entry name" value="MCP/YpsA-like"/>
    <property type="match status" value="1"/>
</dbReference>
<evidence type="ECO:0000313" key="4">
    <source>
        <dbReference type="Proteomes" id="UP000241118"/>
    </source>
</evidence>
<gene>
    <name evidence="3" type="ORF">B0I31_11782</name>
</gene>
<accession>A0A2P8I079</accession>
<dbReference type="EMBL" id="PYAX01000017">
    <property type="protein sequence ID" value="PSL51886.1"/>
    <property type="molecule type" value="Genomic_DNA"/>
</dbReference>
<dbReference type="PANTHER" id="PTHR31223">
    <property type="entry name" value="LOG FAMILY PROTEIN YJL055W"/>
    <property type="match status" value="1"/>
</dbReference>
<proteinExistence type="inferred from homology"/>
<comment type="catalytic activity">
    <reaction evidence="2">
        <text>N(6)-(dimethylallyl)adenosine 5'-phosphate + H2O = N(6)-dimethylallyladenine + D-ribose 5-phosphate</text>
        <dbReference type="Rhea" id="RHEA:48560"/>
        <dbReference type="ChEBI" id="CHEBI:15377"/>
        <dbReference type="ChEBI" id="CHEBI:17660"/>
        <dbReference type="ChEBI" id="CHEBI:57526"/>
        <dbReference type="ChEBI" id="CHEBI:78346"/>
        <dbReference type="EC" id="3.2.2.n1"/>
    </reaction>
</comment>
<name>A0A2P8I079_SACCR</name>
<dbReference type="OrthoDB" id="9801098at2"/>
<keyword evidence="4" id="KW-1185">Reference proteome</keyword>
<comment type="similarity">
    <text evidence="1 2">Belongs to the LOG family.</text>
</comment>
<organism evidence="3 4">
    <name type="scientific">Saccharothrix carnea</name>
    <dbReference type="NCBI Taxonomy" id="1280637"/>
    <lineage>
        <taxon>Bacteria</taxon>
        <taxon>Bacillati</taxon>
        <taxon>Actinomycetota</taxon>
        <taxon>Actinomycetes</taxon>
        <taxon>Pseudonocardiales</taxon>
        <taxon>Pseudonocardiaceae</taxon>
        <taxon>Saccharothrix</taxon>
    </lineage>
</organism>
<evidence type="ECO:0000256" key="2">
    <source>
        <dbReference type="RuleBase" id="RU363015"/>
    </source>
</evidence>
<comment type="catalytic activity">
    <reaction evidence="2">
        <text>9-ribosyl-trans-zeatin 5'-phosphate + H2O = trans-zeatin + D-ribose 5-phosphate</text>
        <dbReference type="Rhea" id="RHEA:48564"/>
        <dbReference type="ChEBI" id="CHEBI:15377"/>
        <dbReference type="ChEBI" id="CHEBI:16522"/>
        <dbReference type="ChEBI" id="CHEBI:78346"/>
        <dbReference type="ChEBI" id="CHEBI:87947"/>
        <dbReference type="EC" id="3.2.2.n1"/>
    </reaction>
</comment>
<dbReference type="GO" id="GO:0009691">
    <property type="term" value="P:cytokinin biosynthetic process"/>
    <property type="evidence" value="ECO:0007669"/>
    <property type="project" value="UniProtKB-UniRule"/>
</dbReference>
<evidence type="ECO:0000256" key="1">
    <source>
        <dbReference type="ARBA" id="ARBA00006763"/>
    </source>
</evidence>
<dbReference type="Proteomes" id="UP000241118">
    <property type="component" value="Unassembled WGS sequence"/>
</dbReference>
<keyword evidence="2" id="KW-0378">Hydrolase</keyword>
<reference evidence="3 4" key="1">
    <citation type="submission" date="2018-03" db="EMBL/GenBank/DDBJ databases">
        <title>Genomic Encyclopedia of Type Strains, Phase III (KMG-III): the genomes of soil and plant-associated and newly described type strains.</title>
        <authorList>
            <person name="Whitman W."/>
        </authorList>
    </citation>
    <scope>NUCLEOTIDE SEQUENCE [LARGE SCALE GENOMIC DNA]</scope>
    <source>
        <strain evidence="3 4">CGMCC 4.7097</strain>
    </source>
</reference>
<dbReference type="GO" id="GO:0102682">
    <property type="term" value="F:cytokinin riboside 5'-monophosphate phosphoribohydrolase activity"/>
    <property type="evidence" value="ECO:0007669"/>
    <property type="project" value="RHEA"/>
</dbReference>
<evidence type="ECO:0000313" key="3">
    <source>
        <dbReference type="EMBL" id="PSL51886.1"/>
    </source>
</evidence>
<dbReference type="Gene3D" id="3.40.50.450">
    <property type="match status" value="1"/>
</dbReference>
<dbReference type="EC" id="3.2.2.n1" evidence="2"/>
<dbReference type="InterPro" id="IPR005269">
    <property type="entry name" value="LOG"/>
</dbReference>
<dbReference type="PANTHER" id="PTHR31223:SF70">
    <property type="entry name" value="LOG FAMILY PROTEIN YJL055W"/>
    <property type="match status" value="1"/>
</dbReference>
<dbReference type="GO" id="GO:0005829">
    <property type="term" value="C:cytosol"/>
    <property type="evidence" value="ECO:0007669"/>
    <property type="project" value="TreeGrafter"/>
</dbReference>
<comment type="caution">
    <text evidence="3">The sequence shown here is derived from an EMBL/GenBank/DDBJ whole genome shotgun (WGS) entry which is preliminary data.</text>
</comment>
<dbReference type="RefSeq" id="WP_106619533.1">
    <property type="nucleotide sequence ID" value="NZ_PYAX01000017.1"/>
</dbReference>
<protein>
    <recommendedName>
        <fullName evidence="2">Cytokinin riboside 5'-monophosphate phosphoribohydrolase</fullName>
        <ecNumber evidence="2">3.2.2.n1</ecNumber>
    </recommendedName>
</protein>
<keyword evidence="2" id="KW-0203">Cytokinin biosynthesis</keyword>
<sequence>MRVCVFCGSSSGRVRHVEVARQVGRTLAEQGIEIVYGGGRVGLMGALADSALAAGGSVVGVIPRSLVEWEVAHENLTQLHVVESMHERKALMAELADVFVTLPGGAGTLEELFEVWTWAQLGLHAKPVALLDVDGYFTHLIKMVDHMVEEGFLKPPYRDMLLVDHDLDRLLTRCRDFRTPDYTWTDDNPLP</sequence>
<dbReference type="InterPro" id="IPR031100">
    <property type="entry name" value="LOG_fam"/>
</dbReference>
<dbReference type="AlphaFoldDB" id="A0A2P8I079"/>
<dbReference type="NCBIfam" id="TIGR00730">
    <property type="entry name" value="Rossman fold protein, TIGR00730 family"/>
    <property type="match status" value="1"/>
</dbReference>
<dbReference type="Pfam" id="PF03641">
    <property type="entry name" value="Lysine_decarbox"/>
    <property type="match status" value="1"/>
</dbReference>